<dbReference type="NCBIfam" id="TIGR00704">
    <property type="entry name" value="NaPi_cotrn_rel"/>
    <property type="match status" value="1"/>
</dbReference>
<feature type="transmembrane region" description="Helical" evidence="6">
    <location>
        <begin position="51"/>
        <end position="79"/>
    </location>
</feature>
<keyword evidence="2" id="KW-1003">Cell membrane</keyword>
<dbReference type="GO" id="GO:0005436">
    <property type="term" value="F:sodium:phosphate symporter activity"/>
    <property type="evidence" value="ECO:0007669"/>
    <property type="project" value="InterPro"/>
</dbReference>
<feature type="transmembrane region" description="Helical" evidence="6">
    <location>
        <begin position="205"/>
        <end position="226"/>
    </location>
</feature>
<dbReference type="OrthoDB" id="9763003at2"/>
<evidence type="ECO:0000313" key="7">
    <source>
        <dbReference type="EMBL" id="TCN24658.1"/>
    </source>
</evidence>
<evidence type="ECO:0000256" key="6">
    <source>
        <dbReference type="SAM" id="Phobius"/>
    </source>
</evidence>
<dbReference type="PANTHER" id="PTHR10010">
    <property type="entry name" value="SOLUTE CARRIER FAMILY 34 SODIUM PHOSPHATE , MEMBER 2-RELATED"/>
    <property type="match status" value="1"/>
</dbReference>
<feature type="transmembrane region" description="Helical" evidence="6">
    <location>
        <begin position="171"/>
        <end position="199"/>
    </location>
</feature>
<evidence type="ECO:0000256" key="1">
    <source>
        <dbReference type="ARBA" id="ARBA00004651"/>
    </source>
</evidence>
<feature type="transmembrane region" description="Helical" evidence="6">
    <location>
        <begin position="238"/>
        <end position="256"/>
    </location>
</feature>
<accession>A0A4R2BCM1</accession>
<proteinExistence type="predicted"/>
<evidence type="ECO:0000256" key="4">
    <source>
        <dbReference type="ARBA" id="ARBA00022989"/>
    </source>
</evidence>
<evidence type="ECO:0000256" key="2">
    <source>
        <dbReference type="ARBA" id="ARBA00022475"/>
    </source>
</evidence>
<gene>
    <name evidence="7" type="ORF">EV146_107366</name>
</gene>
<feature type="transmembrane region" description="Helical" evidence="6">
    <location>
        <begin position="100"/>
        <end position="119"/>
    </location>
</feature>
<comment type="caution">
    <text evidence="7">The sequence shown here is derived from an EMBL/GenBank/DDBJ whole genome shotgun (WGS) entry which is preliminary data.</text>
</comment>
<comment type="subcellular location">
    <subcellularLocation>
        <location evidence="1">Cell membrane</location>
        <topology evidence="1">Multi-pass membrane protein</topology>
    </subcellularLocation>
</comment>
<dbReference type="RefSeq" id="WP_121611701.1">
    <property type="nucleotide sequence ID" value="NZ_CP033044.1"/>
</dbReference>
<evidence type="ECO:0000256" key="3">
    <source>
        <dbReference type="ARBA" id="ARBA00022692"/>
    </source>
</evidence>
<keyword evidence="5 6" id="KW-0472">Membrane</keyword>
<feature type="transmembrane region" description="Helical" evidence="6">
    <location>
        <begin position="131"/>
        <end position="151"/>
    </location>
</feature>
<dbReference type="PANTHER" id="PTHR10010:SF46">
    <property type="entry name" value="SODIUM-DEPENDENT PHOSPHATE TRANSPORT PROTEIN 2B"/>
    <property type="match status" value="1"/>
</dbReference>
<reference evidence="7 8" key="1">
    <citation type="journal article" date="2015" name="Stand. Genomic Sci.">
        <title>Genomic Encyclopedia of Bacterial and Archaeal Type Strains, Phase III: the genomes of soil and plant-associated and newly described type strains.</title>
        <authorList>
            <person name="Whitman W.B."/>
            <person name="Woyke T."/>
            <person name="Klenk H.P."/>
            <person name="Zhou Y."/>
            <person name="Lilburn T.G."/>
            <person name="Beck B.J."/>
            <person name="De Vos P."/>
            <person name="Vandamme P."/>
            <person name="Eisen J.A."/>
            <person name="Garrity G."/>
            <person name="Hugenholtz P."/>
            <person name="Kyrpides N.C."/>
        </authorList>
    </citation>
    <scope>NUCLEOTIDE SEQUENCE [LARGE SCALE GENOMIC DNA]</scope>
    <source>
        <strain evidence="7 8">CV53</strain>
    </source>
</reference>
<dbReference type="NCBIfam" id="NF037997">
    <property type="entry name" value="Na_Pi_symport"/>
    <property type="match status" value="1"/>
</dbReference>
<dbReference type="AlphaFoldDB" id="A0A4R2BCM1"/>
<keyword evidence="4 6" id="KW-1133">Transmembrane helix</keyword>
<keyword evidence="3 6" id="KW-0812">Transmembrane</keyword>
<dbReference type="GO" id="GO:0005886">
    <property type="term" value="C:plasma membrane"/>
    <property type="evidence" value="ECO:0007669"/>
    <property type="project" value="UniProtKB-SubCell"/>
</dbReference>
<dbReference type="InterPro" id="IPR004633">
    <property type="entry name" value="NaPi_cotrn-rel/YqeW-like"/>
</dbReference>
<dbReference type="Pfam" id="PF02690">
    <property type="entry name" value="Na_Pi_cotrans"/>
    <property type="match status" value="2"/>
</dbReference>
<sequence>MVYVALFILCIAMFLGGMTLMRKGLFSLSAGSMRHWLAGMTDAPWKGLLAGTIITALLHSSSAVMVITIGLISAGMLTFRQSIGIILGSNIGTTFTLEMITFNIDLFIIPMAIIGAGLMVVKRPSYQKTGWVLFGMAAVFAAMRGFSYLAFPLTSLPQVEQALIILNDSPYLSLGAGAILTAIIQSSTAMTGIIMSFLSEGTIEFPAGLAMMIGANIGTCATALLASTGAGKEARLTAYAHLWLNVSGTLLFLPFIDDYATIAPATAHRLDVQLAHASVVFNVLSSFLVLPFADQFGKAIIFLHGRPKPRK</sequence>
<organism evidence="7 8">
    <name type="scientific">Mesobacillus foraminis</name>
    <dbReference type="NCBI Taxonomy" id="279826"/>
    <lineage>
        <taxon>Bacteria</taxon>
        <taxon>Bacillati</taxon>
        <taxon>Bacillota</taxon>
        <taxon>Bacilli</taxon>
        <taxon>Bacillales</taxon>
        <taxon>Bacillaceae</taxon>
        <taxon>Mesobacillus</taxon>
    </lineage>
</organism>
<dbReference type="GO" id="GO:0044341">
    <property type="term" value="P:sodium-dependent phosphate transport"/>
    <property type="evidence" value="ECO:0007669"/>
    <property type="project" value="InterPro"/>
</dbReference>
<dbReference type="EMBL" id="SLVV01000007">
    <property type="protein sequence ID" value="TCN24658.1"/>
    <property type="molecule type" value="Genomic_DNA"/>
</dbReference>
<dbReference type="InterPro" id="IPR003841">
    <property type="entry name" value="Na/Pi_transpt"/>
</dbReference>
<protein>
    <submittedName>
        <fullName evidence="7">Phosphate:Na+ symporter</fullName>
    </submittedName>
</protein>
<dbReference type="Proteomes" id="UP000295689">
    <property type="component" value="Unassembled WGS sequence"/>
</dbReference>
<evidence type="ECO:0000313" key="8">
    <source>
        <dbReference type="Proteomes" id="UP000295689"/>
    </source>
</evidence>
<keyword evidence="8" id="KW-1185">Reference proteome</keyword>
<evidence type="ECO:0000256" key="5">
    <source>
        <dbReference type="ARBA" id="ARBA00023136"/>
    </source>
</evidence>
<name>A0A4R2BCM1_9BACI</name>